<proteinExistence type="predicted"/>
<gene>
    <name evidence="2" type="ORF">BFF78_42130</name>
</gene>
<evidence type="ECO:0000259" key="1">
    <source>
        <dbReference type="Pfam" id="PF00931"/>
    </source>
</evidence>
<name>A0A1D7YN04_9ACTN</name>
<dbReference type="EMBL" id="CP017248">
    <property type="protein sequence ID" value="AOR36769.1"/>
    <property type="molecule type" value="Genomic_DNA"/>
</dbReference>
<sequence length="77" mass="8119">MAGHGGEIHVVHGMGGCGKTALAYWLFTEAVREHRRVGFWVNASERMSLRAGMLAVAGTGARRAGSWRPRRGAAGGG</sequence>
<evidence type="ECO:0000313" key="2">
    <source>
        <dbReference type="EMBL" id="AOR36769.1"/>
    </source>
</evidence>
<protein>
    <recommendedName>
        <fullName evidence="1">NB-ARC domain-containing protein</fullName>
    </recommendedName>
</protein>
<dbReference type="RefSeq" id="WP_069783269.1">
    <property type="nucleotide sequence ID" value="NZ_CP017248.1"/>
</dbReference>
<dbReference type="Proteomes" id="UP000094960">
    <property type="component" value="Chromosome"/>
</dbReference>
<dbReference type="Gene3D" id="3.40.50.300">
    <property type="entry name" value="P-loop containing nucleotide triphosphate hydrolases"/>
    <property type="match status" value="1"/>
</dbReference>
<dbReference type="KEGG" id="spun:BFF78_42130"/>
<feature type="domain" description="NB-ARC" evidence="1">
    <location>
        <begin position="7"/>
        <end position="50"/>
    </location>
</feature>
<accession>A0A1D7YN04</accession>
<evidence type="ECO:0000313" key="3">
    <source>
        <dbReference type="Proteomes" id="UP000094960"/>
    </source>
</evidence>
<dbReference type="InterPro" id="IPR002182">
    <property type="entry name" value="NB-ARC"/>
</dbReference>
<reference evidence="3" key="1">
    <citation type="submission" date="2016-09" db="EMBL/GenBank/DDBJ databases">
        <title>Streptomyces puniciscabiei strain:TW1S1 Genome sequencing and assembly.</title>
        <authorList>
            <person name="Kim M.-K."/>
            <person name="Kim S.B."/>
        </authorList>
    </citation>
    <scope>NUCLEOTIDE SEQUENCE [LARGE SCALE GENOMIC DNA]</scope>
    <source>
        <strain evidence="3">TW1S1</strain>
    </source>
</reference>
<dbReference type="Pfam" id="PF00931">
    <property type="entry name" value="NB-ARC"/>
    <property type="match status" value="1"/>
</dbReference>
<dbReference type="SUPFAM" id="SSF52540">
    <property type="entry name" value="P-loop containing nucleoside triphosphate hydrolases"/>
    <property type="match status" value="1"/>
</dbReference>
<dbReference type="AlphaFoldDB" id="A0A1D7YN04"/>
<dbReference type="InterPro" id="IPR027417">
    <property type="entry name" value="P-loop_NTPase"/>
</dbReference>
<organism evidence="2 3">
    <name type="scientific">Streptomyces fodineus</name>
    <dbReference type="NCBI Taxonomy" id="1904616"/>
    <lineage>
        <taxon>Bacteria</taxon>
        <taxon>Bacillati</taxon>
        <taxon>Actinomycetota</taxon>
        <taxon>Actinomycetes</taxon>
        <taxon>Kitasatosporales</taxon>
        <taxon>Streptomycetaceae</taxon>
        <taxon>Streptomyces</taxon>
    </lineage>
</organism>
<keyword evidence="3" id="KW-1185">Reference proteome</keyword>